<evidence type="ECO:0000313" key="1">
    <source>
        <dbReference type="EMBL" id="MBB4863474.1"/>
    </source>
</evidence>
<protein>
    <submittedName>
        <fullName evidence="1">Uncharacterized protein</fullName>
    </submittedName>
</protein>
<sequence>MMTFALTVGASLLANLQSPASPVREQARSYKKMETAV</sequence>
<evidence type="ECO:0000313" key="2">
    <source>
        <dbReference type="Proteomes" id="UP000566995"/>
    </source>
</evidence>
<dbReference type="Proteomes" id="UP000566995">
    <property type="component" value="Unassembled WGS sequence"/>
</dbReference>
<organism evidence="1 2">
    <name type="scientific">Pseudomonas nitroreducens</name>
    <dbReference type="NCBI Taxonomy" id="46680"/>
    <lineage>
        <taxon>Bacteria</taxon>
        <taxon>Pseudomonadati</taxon>
        <taxon>Pseudomonadota</taxon>
        <taxon>Gammaproteobacteria</taxon>
        <taxon>Pseudomonadales</taxon>
        <taxon>Pseudomonadaceae</taxon>
        <taxon>Pseudomonas</taxon>
    </lineage>
</organism>
<accession>A0A7W7KIP1</accession>
<dbReference type="AlphaFoldDB" id="A0A7W7KIP1"/>
<reference evidence="1 2" key="1">
    <citation type="submission" date="2020-08" db="EMBL/GenBank/DDBJ databases">
        <title>Functional genomics of gut bacteria from endangered species of beetles.</title>
        <authorList>
            <person name="Carlos-Shanley C."/>
        </authorList>
    </citation>
    <scope>NUCLEOTIDE SEQUENCE [LARGE SCALE GENOMIC DNA]</scope>
    <source>
        <strain evidence="1 2">S00179</strain>
    </source>
</reference>
<dbReference type="EMBL" id="JACHLI010000007">
    <property type="protein sequence ID" value="MBB4863474.1"/>
    <property type="molecule type" value="Genomic_DNA"/>
</dbReference>
<name>A0A7W7KIP1_PSENT</name>
<comment type="caution">
    <text evidence="1">The sequence shown here is derived from an EMBL/GenBank/DDBJ whole genome shotgun (WGS) entry which is preliminary data.</text>
</comment>
<proteinExistence type="predicted"/>
<gene>
    <name evidence="1" type="ORF">HNP46_002321</name>
</gene>